<keyword evidence="8" id="KW-0812">Transmembrane</keyword>
<keyword evidence="5" id="KW-0813">Transport</keyword>
<evidence type="ECO:0000256" key="7">
    <source>
        <dbReference type="ARBA" id="ARBA00023055"/>
    </source>
</evidence>
<dbReference type="GO" id="GO:0015918">
    <property type="term" value="P:sterol transport"/>
    <property type="evidence" value="ECO:0007669"/>
    <property type="project" value="InterPro"/>
</dbReference>
<name>A0A0K6FQ29_9AGAM</name>
<dbReference type="Gene3D" id="2.60.40.770">
    <property type="match status" value="1"/>
</dbReference>
<dbReference type="Pfam" id="PF02221">
    <property type="entry name" value="E1_DerP2_DerF2"/>
    <property type="match status" value="1"/>
</dbReference>
<dbReference type="SUPFAM" id="SSF81296">
    <property type="entry name" value="E set domains"/>
    <property type="match status" value="1"/>
</dbReference>
<evidence type="ECO:0000256" key="1">
    <source>
        <dbReference type="ARBA" id="ARBA00002053"/>
    </source>
</evidence>
<keyword evidence="6" id="KW-0732">Signal</keyword>
<sequence length="175" mass="19100">MLLTRLTFFLNAIIAATSLGVLGLVFNRQDELVLSSSMPTSAEPNWSWESCGSSHDLIKIESITIADELAPGEKATITLKFTAQKTVESGAYAYVTVKAGQVQIMKKEFDICEQAQNHGVAIKCPIAPGAHTIRHTVELPKEVPPVPFDVNIAGYSVDIEDLTCLSLKADFRKHK</sequence>
<dbReference type="Proteomes" id="UP000044841">
    <property type="component" value="Unassembled WGS sequence"/>
</dbReference>
<evidence type="ECO:0000256" key="8">
    <source>
        <dbReference type="SAM" id="Phobius"/>
    </source>
</evidence>
<dbReference type="GO" id="GO:0032934">
    <property type="term" value="F:sterol binding"/>
    <property type="evidence" value="ECO:0007669"/>
    <property type="project" value="InterPro"/>
</dbReference>
<dbReference type="AlphaFoldDB" id="A0A0K6FQ29"/>
<protein>
    <recommendedName>
        <fullName evidence="4">Phosphatidylglycerol/phosphatidylinositol transfer protein</fullName>
    </recommendedName>
</protein>
<evidence type="ECO:0000256" key="6">
    <source>
        <dbReference type="ARBA" id="ARBA00022729"/>
    </source>
</evidence>
<keyword evidence="8" id="KW-0472">Membrane</keyword>
<organism evidence="10 11">
    <name type="scientific">Rhizoctonia solani</name>
    <dbReference type="NCBI Taxonomy" id="456999"/>
    <lineage>
        <taxon>Eukaryota</taxon>
        <taxon>Fungi</taxon>
        <taxon>Dikarya</taxon>
        <taxon>Basidiomycota</taxon>
        <taxon>Agaricomycotina</taxon>
        <taxon>Agaricomycetes</taxon>
        <taxon>Cantharellales</taxon>
        <taxon>Ceratobasidiaceae</taxon>
        <taxon>Rhizoctonia</taxon>
    </lineage>
</organism>
<accession>A0A0K6FQ29</accession>
<keyword evidence="8" id="KW-1133">Transmembrane helix</keyword>
<evidence type="ECO:0000256" key="3">
    <source>
        <dbReference type="ARBA" id="ARBA00011245"/>
    </source>
</evidence>
<evidence type="ECO:0000256" key="4">
    <source>
        <dbReference type="ARBA" id="ARBA00016056"/>
    </source>
</evidence>
<dbReference type="InterPro" id="IPR039670">
    <property type="entry name" value="NPC2-like"/>
</dbReference>
<keyword evidence="11" id="KW-1185">Reference proteome</keyword>
<evidence type="ECO:0000313" key="11">
    <source>
        <dbReference type="Proteomes" id="UP000044841"/>
    </source>
</evidence>
<comment type="similarity">
    <text evidence="2">Belongs to the NPC2 family.</text>
</comment>
<dbReference type="EMBL" id="CYGV01000396">
    <property type="protein sequence ID" value="CUA68345.1"/>
    <property type="molecule type" value="Genomic_DNA"/>
</dbReference>
<dbReference type="SMART" id="SM00737">
    <property type="entry name" value="ML"/>
    <property type="match status" value="1"/>
</dbReference>
<dbReference type="InterPro" id="IPR003172">
    <property type="entry name" value="ML_dom"/>
</dbReference>
<feature type="transmembrane region" description="Helical" evidence="8">
    <location>
        <begin position="6"/>
        <end position="26"/>
    </location>
</feature>
<keyword evidence="7" id="KW-0445">Lipid transport</keyword>
<evidence type="ECO:0000259" key="9">
    <source>
        <dbReference type="SMART" id="SM00737"/>
    </source>
</evidence>
<evidence type="ECO:0000313" key="10">
    <source>
        <dbReference type="EMBL" id="CUA68345.1"/>
    </source>
</evidence>
<feature type="domain" description="MD-2-related lipid-recognition" evidence="9">
    <location>
        <begin position="48"/>
        <end position="169"/>
    </location>
</feature>
<gene>
    <name evidence="10" type="ORF">RSOLAG22IIIB_13704</name>
</gene>
<dbReference type="PANTHER" id="PTHR11306">
    <property type="entry name" value="NIEMANN PICK TYPE C2 PROTEIN NPC2-RELATED"/>
    <property type="match status" value="1"/>
</dbReference>
<evidence type="ECO:0000256" key="2">
    <source>
        <dbReference type="ARBA" id="ARBA00006370"/>
    </source>
</evidence>
<comment type="function">
    <text evidence="1">Catalyzes the intermembrane transfer of phosphatidylglycerol and phosphatidylinositol.</text>
</comment>
<comment type="subunit">
    <text evidence="3">Monomer.</text>
</comment>
<reference evidence="10 11" key="1">
    <citation type="submission" date="2015-07" db="EMBL/GenBank/DDBJ databases">
        <authorList>
            <person name="Noorani M."/>
        </authorList>
    </citation>
    <scope>NUCLEOTIDE SEQUENCE [LARGE SCALE GENOMIC DNA]</scope>
    <source>
        <strain evidence="10">BBA 69670</strain>
    </source>
</reference>
<dbReference type="InterPro" id="IPR014756">
    <property type="entry name" value="Ig_E-set"/>
</dbReference>
<dbReference type="PANTHER" id="PTHR11306:SF0">
    <property type="entry name" value="PHOSPHATIDYLGLYCEROL_PHOSPHATIDYLINOSITOL TRANSFER PROTEIN"/>
    <property type="match status" value="1"/>
</dbReference>
<evidence type="ECO:0000256" key="5">
    <source>
        <dbReference type="ARBA" id="ARBA00022448"/>
    </source>
</evidence>
<proteinExistence type="inferred from homology"/>